<dbReference type="GO" id="GO:0005739">
    <property type="term" value="C:mitochondrion"/>
    <property type="evidence" value="ECO:0007669"/>
    <property type="project" value="TreeGrafter"/>
</dbReference>
<keyword evidence="1" id="KW-0812">Transmembrane</keyword>
<dbReference type="PANTHER" id="PTHR37845:SF1">
    <property type="entry name" value="SEQUENCE ORPHAN"/>
    <property type="match status" value="1"/>
</dbReference>
<keyword evidence="1" id="KW-0472">Membrane</keyword>
<dbReference type="OrthoDB" id="275936at2759"/>
<reference evidence="3" key="2">
    <citation type="submission" date="2013-04" db="EMBL/GenBank/DDBJ databases">
        <title>Genomic mechanisms accounting for the adaptation to parasitism in nematode-trapping fungi.</title>
        <authorList>
            <person name="Ahren D.G."/>
        </authorList>
    </citation>
    <scope>NUCLEOTIDE SEQUENCE [LARGE SCALE GENOMIC DNA]</scope>
    <source>
        <strain evidence="3">CBS 200.50</strain>
    </source>
</reference>
<dbReference type="EMBL" id="AQGS01000056">
    <property type="protein sequence ID" value="EPS44205.1"/>
    <property type="molecule type" value="Genomic_DNA"/>
</dbReference>
<comment type="caution">
    <text evidence="2">The sequence shown here is derived from an EMBL/GenBank/DDBJ whole genome shotgun (WGS) entry which is preliminary data.</text>
</comment>
<evidence type="ECO:0000313" key="3">
    <source>
        <dbReference type="Proteomes" id="UP000015100"/>
    </source>
</evidence>
<proteinExistence type="predicted"/>
<dbReference type="PANTHER" id="PTHR37845">
    <property type="entry name" value="SEQUENCE ORPHAN"/>
    <property type="match status" value="1"/>
</dbReference>
<accession>S8AMP5</accession>
<dbReference type="HOGENOM" id="CLU_2775874_0_0_1"/>
<organism evidence="2 3">
    <name type="scientific">Dactylellina haptotyla (strain CBS 200.50)</name>
    <name type="common">Nematode-trapping fungus</name>
    <name type="synonym">Monacrosporium haptotylum</name>
    <dbReference type="NCBI Taxonomy" id="1284197"/>
    <lineage>
        <taxon>Eukaryota</taxon>
        <taxon>Fungi</taxon>
        <taxon>Dikarya</taxon>
        <taxon>Ascomycota</taxon>
        <taxon>Pezizomycotina</taxon>
        <taxon>Orbiliomycetes</taxon>
        <taxon>Orbiliales</taxon>
        <taxon>Orbiliaceae</taxon>
        <taxon>Dactylellina</taxon>
    </lineage>
</organism>
<sequence>MLFKRPQSFFGSRTFGLVAMVYAGTYLVANTTDTILSYREDNNDIKKVTAGTAKFAATSRFVSARIKLV</sequence>
<name>S8AMP5_DACHA</name>
<feature type="transmembrane region" description="Helical" evidence="1">
    <location>
        <begin position="12"/>
        <end position="29"/>
    </location>
</feature>
<dbReference type="InterPro" id="IPR038781">
    <property type="entry name" value="C365.16-ike"/>
</dbReference>
<gene>
    <name evidence="2" type="ORF">H072_1804</name>
</gene>
<evidence type="ECO:0000256" key="1">
    <source>
        <dbReference type="SAM" id="Phobius"/>
    </source>
</evidence>
<dbReference type="Proteomes" id="UP000015100">
    <property type="component" value="Unassembled WGS sequence"/>
</dbReference>
<evidence type="ECO:0000313" key="2">
    <source>
        <dbReference type="EMBL" id="EPS44205.1"/>
    </source>
</evidence>
<reference evidence="2 3" key="1">
    <citation type="journal article" date="2013" name="PLoS Genet.">
        <title>Genomic mechanisms accounting for the adaptation to parasitism in nematode-trapping fungi.</title>
        <authorList>
            <person name="Meerupati T."/>
            <person name="Andersson K.M."/>
            <person name="Friman E."/>
            <person name="Kumar D."/>
            <person name="Tunlid A."/>
            <person name="Ahren D."/>
        </authorList>
    </citation>
    <scope>NUCLEOTIDE SEQUENCE [LARGE SCALE GENOMIC DNA]</scope>
    <source>
        <strain evidence="2 3">CBS 200.50</strain>
    </source>
</reference>
<keyword evidence="3" id="KW-1185">Reference proteome</keyword>
<keyword evidence="1" id="KW-1133">Transmembrane helix</keyword>
<dbReference type="AlphaFoldDB" id="S8AMP5"/>
<protein>
    <submittedName>
        <fullName evidence="2">Uncharacterized protein</fullName>
    </submittedName>
</protein>